<dbReference type="EC" id="2.7.7.48" evidence="1"/>
<keyword evidence="4" id="KW-1185">Reference proteome</keyword>
<dbReference type="EMBL" id="KV417599">
    <property type="protein sequence ID" value="KZP15870.1"/>
    <property type="molecule type" value="Genomic_DNA"/>
</dbReference>
<dbReference type="Proteomes" id="UP000076532">
    <property type="component" value="Unassembled WGS sequence"/>
</dbReference>
<comment type="similarity">
    <text evidence="1">Belongs to the RdRP family.</text>
</comment>
<reference evidence="3 4" key="1">
    <citation type="journal article" date="2016" name="Mol. Biol. Evol.">
        <title>Comparative Genomics of Early-Diverging Mushroom-Forming Fungi Provides Insights into the Origins of Lignocellulose Decay Capabilities.</title>
        <authorList>
            <person name="Nagy L.G."/>
            <person name="Riley R."/>
            <person name="Tritt A."/>
            <person name="Adam C."/>
            <person name="Daum C."/>
            <person name="Floudas D."/>
            <person name="Sun H."/>
            <person name="Yadav J.S."/>
            <person name="Pangilinan J."/>
            <person name="Larsson K.H."/>
            <person name="Matsuura K."/>
            <person name="Barry K."/>
            <person name="Labutti K."/>
            <person name="Kuo R."/>
            <person name="Ohm R.A."/>
            <person name="Bhattacharya S.S."/>
            <person name="Shirouzu T."/>
            <person name="Yoshinaga Y."/>
            <person name="Martin F.M."/>
            <person name="Grigoriev I.V."/>
            <person name="Hibbett D.S."/>
        </authorList>
    </citation>
    <scope>NUCLEOTIDE SEQUENCE [LARGE SCALE GENOMIC DNA]</scope>
    <source>
        <strain evidence="3 4">CBS 109695</strain>
    </source>
</reference>
<name>A0A166EL59_9AGAM</name>
<evidence type="ECO:0000259" key="2">
    <source>
        <dbReference type="Pfam" id="PF05183"/>
    </source>
</evidence>
<comment type="catalytic activity">
    <reaction evidence="1">
        <text>RNA(n) + a ribonucleoside 5'-triphosphate = RNA(n+1) + diphosphate</text>
        <dbReference type="Rhea" id="RHEA:21248"/>
        <dbReference type="Rhea" id="RHEA-COMP:14527"/>
        <dbReference type="Rhea" id="RHEA-COMP:17342"/>
        <dbReference type="ChEBI" id="CHEBI:33019"/>
        <dbReference type="ChEBI" id="CHEBI:61557"/>
        <dbReference type="ChEBI" id="CHEBI:140395"/>
        <dbReference type="EC" id="2.7.7.48"/>
    </reaction>
</comment>
<dbReference type="InterPro" id="IPR057596">
    <property type="entry name" value="RDRP_core"/>
</dbReference>
<dbReference type="Pfam" id="PF05183">
    <property type="entry name" value="RdRP"/>
    <property type="match status" value="1"/>
</dbReference>
<evidence type="ECO:0000256" key="1">
    <source>
        <dbReference type="RuleBase" id="RU363098"/>
    </source>
</evidence>
<keyword evidence="1" id="KW-0548">Nucleotidyltransferase</keyword>
<keyword evidence="1" id="KW-0696">RNA-directed RNA polymerase</keyword>
<evidence type="ECO:0000313" key="4">
    <source>
        <dbReference type="Proteomes" id="UP000076532"/>
    </source>
</evidence>
<sequence>MPDLWRHLAHVGGVMTARATRSSTAEAKVMGYRVREPQEVEDENDVVDSDLVHVPSTAWWGDEISSFPSALEETCTVLQVTLKTVEAYTSMFKIDDHVPRCLFLIRTIVWAKMKFRSELAAWVHKLRWHRTDIILGNVWVIRNPYKLLADTRKVKAVYKPQLANYTDVIACSVKGHRRRCVFMEL</sequence>
<proteinExistence type="inferred from homology"/>
<dbReference type="STRING" id="436010.A0A166EL59"/>
<dbReference type="AlphaFoldDB" id="A0A166EL59"/>
<dbReference type="OrthoDB" id="10055769at2759"/>
<protein>
    <recommendedName>
        <fullName evidence="1">RNA-dependent RNA polymerase</fullName>
        <ecNumber evidence="1">2.7.7.48</ecNumber>
    </recommendedName>
</protein>
<dbReference type="GO" id="GO:0003723">
    <property type="term" value="F:RNA binding"/>
    <property type="evidence" value="ECO:0007669"/>
    <property type="project" value="UniProtKB-KW"/>
</dbReference>
<keyword evidence="1" id="KW-0808">Transferase</keyword>
<keyword evidence="1" id="KW-0694">RNA-binding</keyword>
<feature type="domain" description="RDRP core" evidence="2">
    <location>
        <begin position="130"/>
        <end position="178"/>
    </location>
</feature>
<accession>A0A166EL59</accession>
<organism evidence="3 4">
    <name type="scientific">Athelia psychrophila</name>
    <dbReference type="NCBI Taxonomy" id="1759441"/>
    <lineage>
        <taxon>Eukaryota</taxon>
        <taxon>Fungi</taxon>
        <taxon>Dikarya</taxon>
        <taxon>Basidiomycota</taxon>
        <taxon>Agaricomycotina</taxon>
        <taxon>Agaricomycetes</taxon>
        <taxon>Agaricomycetidae</taxon>
        <taxon>Atheliales</taxon>
        <taxon>Atheliaceae</taxon>
        <taxon>Athelia</taxon>
    </lineage>
</organism>
<dbReference type="GO" id="GO:0003968">
    <property type="term" value="F:RNA-directed RNA polymerase activity"/>
    <property type="evidence" value="ECO:0007669"/>
    <property type="project" value="UniProtKB-KW"/>
</dbReference>
<gene>
    <name evidence="3" type="ORF">FIBSPDRAFT_1047816</name>
</gene>
<evidence type="ECO:0000313" key="3">
    <source>
        <dbReference type="EMBL" id="KZP15870.1"/>
    </source>
</evidence>